<dbReference type="SUPFAM" id="SSF53474">
    <property type="entry name" value="alpha/beta-Hydrolases"/>
    <property type="match status" value="1"/>
</dbReference>
<organism evidence="9 10">
    <name type="scientific">Arctia plantaginis</name>
    <name type="common">Wood tiger moth</name>
    <name type="synonym">Phalaena plantaginis</name>
    <dbReference type="NCBI Taxonomy" id="874455"/>
    <lineage>
        <taxon>Eukaryota</taxon>
        <taxon>Metazoa</taxon>
        <taxon>Ecdysozoa</taxon>
        <taxon>Arthropoda</taxon>
        <taxon>Hexapoda</taxon>
        <taxon>Insecta</taxon>
        <taxon>Pterygota</taxon>
        <taxon>Neoptera</taxon>
        <taxon>Endopterygota</taxon>
        <taxon>Lepidoptera</taxon>
        <taxon>Glossata</taxon>
        <taxon>Ditrysia</taxon>
        <taxon>Noctuoidea</taxon>
        <taxon>Erebidae</taxon>
        <taxon>Arctiinae</taxon>
        <taxon>Arctia</taxon>
    </lineage>
</organism>
<dbReference type="GO" id="GO:0016042">
    <property type="term" value="P:lipid catabolic process"/>
    <property type="evidence" value="ECO:0007669"/>
    <property type="project" value="UniProtKB-KW"/>
</dbReference>
<comment type="caution">
    <text evidence="9">The sequence shown here is derived from an EMBL/GenBank/DDBJ whole genome shotgun (WGS) entry which is preliminary data.</text>
</comment>
<evidence type="ECO:0000256" key="1">
    <source>
        <dbReference type="ARBA" id="ARBA00010701"/>
    </source>
</evidence>
<feature type="signal peptide" evidence="7">
    <location>
        <begin position="1"/>
        <end position="20"/>
    </location>
</feature>
<keyword evidence="2 7" id="KW-0732">Signal</keyword>
<gene>
    <name evidence="9" type="ORF">APLA_LOCUS13676</name>
</gene>
<evidence type="ECO:0000256" key="6">
    <source>
        <dbReference type="ARBA" id="ARBA00023180"/>
    </source>
</evidence>
<feature type="chain" id="PRO_5035916970" description="Partial AB-hydrolase lipase domain-containing protein" evidence="7">
    <location>
        <begin position="21"/>
        <end position="516"/>
    </location>
</feature>
<sequence length="516" mass="58222">MKLPVLFVSTLILLLSFSECGSTTWFPNIVDSFTNRTSQITTYVREKGRNLKNYYVQNVRTKINSYLGIHPNQSSTTITVDVKDKDARVKRTFRDFLEDVPKREARGKISDETDNTENCGIDDPTIQFSTPQLIAFNGYPAESHTVMTSDGYILTVHRIPYNKKGPLKSVPRKTVLLHHGLLGSSADWVIAGPKKGLAYILSDAGYDVWLANVRGNTYSRAHVSRSIDSYAFWNFTFHEVSQHDLPAVIDYIMDIKGWDVKINYIGHSMGTSIMFALLSTKPQYNKILRAGFALAPVAYMSDIKSPLKLLAKFSDNIAYLMKLLGANEFLPQSTVLRWLSKYACEINHYEAVICENSLFVLCGHDAKQFNKTLLPLILNHTPAGASTKTLIHYAQEIKNEGRFQQFDYGTTGNIKQYGQLTPPEYSVHKITLPIALFSAQNDWLSSITDVTNLYAQLENPIAHYIVPLKEFNHIDFLWAVDAPTLVYAKLLQLMEEGIGRRTSMYTAAVESNVVDE</sequence>
<evidence type="ECO:0000259" key="8">
    <source>
        <dbReference type="Pfam" id="PF04083"/>
    </source>
</evidence>
<dbReference type="EMBL" id="CADEBD010000360">
    <property type="protein sequence ID" value="CAB3251588.1"/>
    <property type="molecule type" value="Genomic_DNA"/>
</dbReference>
<accession>A0A8S1AXX7</accession>
<dbReference type="OrthoDB" id="8121249at2759"/>
<evidence type="ECO:0000313" key="9">
    <source>
        <dbReference type="EMBL" id="CAB3251588.1"/>
    </source>
</evidence>
<dbReference type="AlphaFoldDB" id="A0A8S1AXX7"/>
<proteinExistence type="inferred from homology"/>
<dbReference type="InterPro" id="IPR029058">
    <property type="entry name" value="AB_hydrolase_fold"/>
</dbReference>
<evidence type="ECO:0000256" key="3">
    <source>
        <dbReference type="ARBA" id="ARBA00022801"/>
    </source>
</evidence>
<keyword evidence="4" id="KW-0442">Lipid degradation</keyword>
<dbReference type="Pfam" id="PF04083">
    <property type="entry name" value="Abhydro_lipase"/>
    <property type="match status" value="1"/>
</dbReference>
<keyword evidence="6" id="KW-0325">Glycoprotein</keyword>
<evidence type="ECO:0000256" key="5">
    <source>
        <dbReference type="ARBA" id="ARBA00023098"/>
    </source>
</evidence>
<protein>
    <recommendedName>
        <fullName evidence="8">Partial AB-hydrolase lipase domain-containing protein</fullName>
    </recommendedName>
</protein>
<evidence type="ECO:0000256" key="2">
    <source>
        <dbReference type="ARBA" id="ARBA00022729"/>
    </source>
</evidence>
<dbReference type="Gene3D" id="3.40.50.1820">
    <property type="entry name" value="alpha/beta hydrolase"/>
    <property type="match status" value="1"/>
</dbReference>
<evidence type="ECO:0000256" key="7">
    <source>
        <dbReference type="SAM" id="SignalP"/>
    </source>
</evidence>
<dbReference type="PANTHER" id="PTHR11005">
    <property type="entry name" value="LYSOSOMAL ACID LIPASE-RELATED"/>
    <property type="match status" value="1"/>
</dbReference>
<reference evidence="9 10" key="1">
    <citation type="submission" date="2020-04" db="EMBL/GenBank/DDBJ databases">
        <authorList>
            <person name="Wallbank WR R."/>
            <person name="Pardo Diaz C."/>
            <person name="Kozak K."/>
            <person name="Martin S."/>
            <person name="Jiggins C."/>
            <person name="Moest M."/>
            <person name="Warren A I."/>
            <person name="Byers J.R.P. K."/>
            <person name="Montejo-Kovacevich G."/>
            <person name="Yen C E."/>
        </authorList>
    </citation>
    <scope>NUCLEOTIDE SEQUENCE [LARGE SCALE GENOMIC DNA]</scope>
</reference>
<evidence type="ECO:0000256" key="4">
    <source>
        <dbReference type="ARBA" id="ARBA00022963"/>
    </source>
</evidence>
<evidence type="ECO:0000313" key="10">
    <source>
        <dbReference type="Proteomes" id="UP000494256"/>
    </source>
</evidence>
<name>A0A8S1AXX7_ARCPL</name>
<keyword evidence="3" id="KW-0378">Hydrolase</keyword>
<dbReference type="FunFam" id="3.40.50.1820:FF:000021">
    <property type="entry name" value="Lipase"/>
    <property type="match status" value="1"/>
</dbReference>
<comment type="similarity">
    <text evidence="1">Belongs to the AB hydrolase superfamily. Lipase family.</text>
</comment>
<feature type="domain" description="Partial AB-hydrolase lipase" evidence="8">
    <location>
        <begin position="131"/>
        <end position="191"/>
    </location>
</feature>
<dbReference type="InterPro" id="IPR006693">
    <property type="entry name" value="AB_hydrolase_lipase"/>
</dbReference>
<dbReference type="Proteomes" id="UP000494256">
    <property type="component" value="Unassembled WGS sequence"/>
</dbReference>
<dbReference type="GO" id="GO:0016787">
    <property type="term" value="F:hydrolase activity"/>
    <property type="evidence" value="ECO:0007669"/>
    <property type="project" value="UniProtKB-KW"/>
</dbReference>
<keyword evidence="5" id="KW-0443">Lipid metabolism</keyword>